<evidence type="ECO:0000313" key="4">
    <source>
        <dbReference type="EMBL" id="HGZ60710.1"/>
    </source>
</evidence>
<name>A0A7J3SM60_9CREN</name>
<dbReference type="Gene3D" id="3.30.2320.10">
    <property type="entry name" value="hypothetical protein PF0899 domain"/>
    <property type="match status" value="1"/>
</dbReference>
<dbReference type="InterPro" id="IPR003251">
    <property type="entry name" value="Rr_diiron-bd_dom"/>
</dbReference>
<dbReference type="InterPro" id="IPR009078">
    <property type="entry name" value="Ferritin-like_SF"/>
</dbReference>
<gene>
    <name evidence="4" type="ORF">ENW83_05885</name>
</gene>
<dbReference type="EMBL" id="DTLS01000171">
    <property type="protein sequence ID" value="HGZ60710.1"/>
    <property type="molecule type" value="Genomic_DNA"/>
</dbReference>
<dbReference type="GO" id="GO:0016491">
    <property type="term" value="F:oxidoreductase activity"/>
    <property type="evidence" value="ECO:0007669"/>
    <property type="project" value="InterPro"/>
</dbReference>
<accession>A0A7J3SM60</accession>
<dbReference type="Gene3D" id="6.10.140.1960">
    <property type="match status" value="1"/>
</dbReference>
<evidence type="ECO:0000256" key="1">
    <source>
        <dbReference type="ARBA" id="ARBA00033738"/>
    </source>
</evidence>
<reference evidence="4" key="1">
    <citation type="journal article" date="2020" name="mSystems">
        <title>Genome- and Community-Level Interaction Insights into Carbon Utilization and Element Cycling Functions of Hydrothermarchaeota in Hydrothermal Sediment.</title>
        <authorList>
            <person name="Zhou Z."/>
            <person name="Liu Y."/>
            <person name="Xu W."/>
            <person name="Pan J."/>
            <person name="Luo Z.H."/>
            <person name="Li M."/>
        </authorList>
    </citation>
    <scope>NUCLEOTIDE SEQUENCE [LARGE SCALE GENOMIC DNA]</scope>
    <source>
        <strain evidence="4">SpSt-885</strain>
    </source>
</reference>
<feature type="domain" description="Rubrerythrin diiron-binding" evidence="3">
    <location>
        <begin position="23"/>
        <end position="130"/>
    </location>
</feature>
<dbReference type="PANTHER" id="PTHR37165">
    <property type="entry name" value="PEPTIDASE U56 FAMILY"/>
    <property type="match status" value="1"/>
</dbReference>
<dbReference type="NCBIfam" id="NF041155">
    <property type="entry name" value="encap_f1"/>
    <property type="match status" value="1"/>
</dbReference>
<dbReference type="Pfam" id="PF02915">
    <property type="entry name" value="Rubrerythrin"/>
    <property type="match status" value="1"/>
</dbReference>
<comment type="caution">
    <text evidence="4">The sequence shown here is derived from an EMBL/GenBank/DDBJ whole genome shotgun (WGS) entry which is preliminary data.</text>
</comment>
<dbReference type="InterPro" id="IPR007544">
    <property type="entry name" value="ENCAP"/>
</dbReference>
<keyword evidence="2" id="KW-1284">Encapsulin nanocompartment</keyword>
<protein>
    <submittedName>
        <fullName evidence="4">Rubrerythrin family protein</fullName>
    </submittedName>
</protein>
<dbReference type="InterPro" id="IPR051429">
    <property type="entry name" value="Encapsulin_nc"/>
</dbReference>
<evidence type="ECO:0000259" key="3">
    <source>
        <dbReference type="Pfam" id="PF02915"/>
    </source>
</evidence>
<organism evidence="4">
    <name type="scientific">Fervidicoccus fontis</name>
    <dbReference type="NCBI Taxonomy" id="683846"/>
    <lineage>
        <taxon>Archaea</taxon>
        <taxon>Thermoproteota</taxon>
        <taxon>Thermoprotei</taxon>
        <taxon>Fervidicoccales</taxon>
        <taxon>Fervidicoccaceae</taxon>
        <taxon>Fervidicoccus</taxon>
    </lineage>
</organism>
<dbReference type="SUPFAM" id="SSF47240">
    <property type="entry name" value="Ferritin-like"/>
    <property type="match status" value="1"/>
</dbReference>
<proteinExistence type="predicted"/>
<dbReference type="GO" id="GO:0140737">
    <property type="term" value="C:encapsulin nanocompartment"/>
    <property type="evidence" value="ECO:0007669"/>
    <property type="project" value="UniProtKB-SubCell"/>
</dbReference>
<dbReference type="AlphaFoldDB" id="A0A7J3SM60"/>
<sequence>MISKHPLELPPKRELSKEEIAEAIRLNIIAELDAINLYEQLANYISDDKVKKVFLDIAKEEKTHAGEFMALLKMFDAEQASELLSGAKEVEALTGISAVKSEPDPLQNVDVKEYDVNSIVKNKVKESAEGARYLRHIIPVVNMGRGTEVAQIIEGEDFKFARLFEIETVFSISQREVDFWKKTGIQPEFVEAQRAGLSLAKLEDEVILFGSEKDGAKGILSCSSAQRLKMSDWEKAGNSVADAALALSMLSSNGIPRPYALLLSPKDYAKLVKYTEHTGISELNRIGELFDKVVMVPGLNEGKGIAMSLSSSVIDLVIGGDTEVDEIGPRNGKIEFRAWETLILRIKIPAGVVILEQ</sequence>
<dbReference type="PANTHER" id="PTHR37165:SF1">
    <property type="entry name" value="TYPE 1 ENCAPSULIN SHELL PROTEIN"/>
    <property type="match status" value="1"/>
</dbReference>
<dbReference type="GO" id="GO:0046872">
    <property type="term" value="F:metal ion binding"/>
    <property type="evidence" value="ECO:0007669"/>
    <property type="project" value="InterPro"/>
</dbReference>
<dbReference type="Pfam" id="PF04454">
    <property type="entry name" value="Linocin_M18"/>
    <property type="match status" value="1"/>
</dbReference>
<comment type="subcellular location">
    <subcellularLocation>
        <location evidence="1">Encapsulin nanocompartment</location>
    </subcellularLocation>
</comment>
<evidence type="ECO:0000256" key="2">
    <source>
        <dbReference type="ARBA" id="ARBA00033787"/>
    </source>
</evidence>